<dbReference type="SUPFAM" id="SSF103370">
    <property type="entry name" value="NinB"/>
    <property type="match status" value="1"/>
</dbReference>
<protein>
    <recommendedName>
        <fullName evidence="3">NinB family protein</fullName>
    </recommendedName>
</protein>
<dbReference type="Pfam" id="PF05772">
    <property type="entry name" value="NinB"/>
    <property type="match status" value="1"/>
</dbReference>
<reference evidence="2" key="1">
    <citation type="journal article" date="2019" name="Int. J. Syst. Evol. Microbiol.">
        <title>The Global Catalogue of Microorganisms (GCM) 10K type strain sequencing project: providing services to taxonomists for standard genome sequencing and annotation.</title>
        <authorList>
            <consortium name="The Broad Institute Genomics Platform"/>
            <consortium name="The Broad Institute Genome Sequencing Center for Infectious Disease"/>
            <person name="Wu L."/>
            <person name="Ma J."/>
        </authorList>
    </citation>
    <scope>NUCLEOTIDE SEQUENCE [LARGE SCALE GENOMIC DNA]</scope>
    <source>
        <strain evidence="2">KCTC 42083</strain>
    </source>
</reference>
<dbReference type="InterPro" id="IPR008711">
    <property type="entry name" value="Recombinase_NinB"/>
</dbReference>
<dbReference type="AlphaFoldDB" id="A0A8H9IQU1"/>
<comment type="caution">
    <text evidence="1">The sequence shown here is derived from an EMBL/GenBank/DDBJ whole genome shotgun (WGS) entry which is preliminary data.</text>
</comment>
<sequence>MNRDTFPTRRILLRTEMQRQAAHAMINSMPLDDSKPLEIIGREEAKARKLDQNALMWVGPLADIAQQAYHQGRTYSAEIWHELFKVMYLPEDDDPEINLLVKEGYRKWDYLPNGDRICVGSTTKLTVTGFSRYLEQVQAHGASMGVIFHANPRERMAR</sequence>
<organism evidence="1 2">
    <name type="scientific">Alcaligenes pakistanensis</name>
    <dbReference type="NCBI Taxonomy" id="1482717"/>
    <lineage>
        <taxon>Bacteria</taxon>
        <taxon>Pseudomonadati</taxon>
        <taxon>Pseudomonadota</taxon>
        <taxon>Betaproteobacteria</taxon>
        <taxon>Burkholderiales</taxon>
        <taxon>Alcaligenaceae</taxon>
        <taxon>Alcaligenes</taxon>
    </lineage>
</organism>
<evidence type="ECO:0000313" key="2">
    <source>
        <dbReference type="Proteomes" id="UP000608923"/>
    </source>
</evidence>
<keyword evidence="2" id="KW-1185">Reference proteome</keyword>
<evidence type="ECO:0008006" key="3">
    <source>
        <dbReference type="Google" id="ProtNLM"/>
    </source>
</evidence>
<dbReference type="RefSeq" id="WP_189393920.1">
    <property type="nucleotide sequence ID" value="NZ_BMZN01000006.1"/>
</dbReference>
<accession>A0A8H9IQU1</accession>
<dbReference type="Gene3D" id="1.10.3790.10">
    <property type="entry name" value="NinB"/>
    <property type="match status" value="1"/>
</dbReference>
<evidence type="ECO:0000313" key="1">
    <source>
        <dbReference type="EMBL" id="GHC58549.1"/>
    </source>
</evidence>
<gene>
    <name evidence="1" type="ORF">GCM10010096_34590</name>
</gene>
<dbReference type="InterPro" id="IPR036619">
    <property type="entry name" value="NinB_sf"/>
</dbReference>
<proteinExistence type="predicted"/>
<name>A0A8H9IQU1_9BURK</name>
<dbReference type="Proteomes" id="UP000608923">
    <property type="component" value="Unassembled WGS sequence"/>
</dbReference>
<dbReference type="EMBL" id="BMZN01000006">
    <property type="protein sequence ID" value="GHC58549.1"/>
    <property type="molecule type" value="Genomic_DNA"/>
</dbReference>